<dbReference type="PANTHER" id="PTHR42780:SF1">
    <property type="entry name" value="ISOLEUCINE--TRNA LIGASE, CYTOPLASMIC"/>
    <property type="match status" value="1"/>
</dbReference>
<proteinExistence type="predicted"/>
<dbReference type="GO" id="GO:0004822">
    <property type="term" value="F:isoleucine-tRNA ligase activity"/>
    <property type="evidence" value="ECO:0007669"/>
    <property type="project" value="InterPro"/>
</dbReference>
<reference evidence="1" key="2">
    <citation type="submission" date="2021-01" db="UniProtKB">
        <authorList>
            <consortium name="EnsemblPlants"/>
        </authorList>
    </citation>
    <scope>IDENTIFICATION</scope>
</reference>
<evidence type="ECO:0000313" key="1">
    <source>
        <dbReference type="EnsemblPlants" id="QL10p047355:mrna"/>
    </source>
</evidence>
<name>A0A7N2MSY8_QUELO</name>
<dbReference type="EnsemblPlants" id="QL10p047355:mrna">
    <property type="protein sequence ID" value="QL10p047355:mrna"/>
    <property type="gene ID" value="QL10p047355"/>
</dbReference>
<dbReference type="Proteomes" id="UP000594261">
    <property type="component" value="Chromosome 10"/>
</dbReference>
<sequence length="150" mass="17271">MDEYRPMDLSLMESVWWVFSKPLRRVLFIRVSRSCHTALDTRHQSCLNLKMDVPAPEIMVTFPIISDPHKAASIDWKTTPWILPSNLAICIKANKEETNQEIMNGIPLPCVRRFFDASVREEKTCVATVGRYRKKEVILVTSVLNINTPL</sequence>
<organism evidence="1 2">
    <name type="scientific">Quercus lobata</name>
    <name type="common">Valley oak</name>
    <dbReference type="NCBI Taxonomy" id="97700"/>
    <lineage>
        <taxon>Eukaryota</taxon>
        <taxon>Viridiplantae</taxon>
        <taxon>Streptophyta</taxon>
        <taxon>Embryophyta</taxon>
        <taxon>Tracheophyta</taxon>
        <taxon>Spermatophyta</taxon>
        <taxon>Magnoliopsida</taxon>
        <taxon>eudicotyledons</taxon>
        <taxon>Gunneridae</taxon>
        <taxon>Pentapetalae</taxon>
        <taxon>rosids</taxon>
        <taxon>fabids</taxon>
        <taxon>Fagales</taxon>
        <taxon>Fagaceae</taxon>
        <taxon>Quercus</taxon>
    </lineage>
</organism>
<protein>
    <submittedName>
        <fullName evidence="1">Uncharacterized protein</fullName>
    </submittedName>
</protein>
<dbReference type="InParanoid" id="A0A7N2MSY8"/>
<reference evidence="1 2" key="1">
    <citation type="journal article" date="2016" name="G3 (Bethesda)">
        <title>First Draft Assembly and Annotation of the Genome of a California Endemic Oak Quercus lobata Nee (Fagaceae).</title>
        <authorList>
            <person name="Sork V.L."/>
            <person name="Fitz-Gibbon S.T."/>
            <person name="Puiu D."/>
            <person name="Crepeau M."/>
            <person name="Gugger P.F."/>
            <person name="Sherman R."/>
            <person name="Stevens K."/>
            <person name="Langley C.H."/>
            <person name="Pellegrini M."/>
            <person name="Salzberg S.L."/>
        </authorList>
    </citation>
    <scope>NUCLEOTIDE SEQUENCE [LARGE SCALE GENOMIC DNA]</scope>
    <source>
        <strain evidence="1 2">cv. SW786</strain>
    </source>
</reference>
<dbReference type="PANTHER" id="PTHR42780">
    <property type="entry name" value="SOLEUCYL-TRNA SYNTHETASE"/>
    <property type="match status" value="1"/>
</dbReference>
<dbReference type="InterPro" id="IPR023586">
    <property type="entry name" value="Ile-tRNA-ligase_type2"/>
</dbReference>
<dbReference type="GO" id="GO:0006428">
    <property type="term" value="P:isoleucyl-tRNA aminoacylation"/>
    <property type="evidence" value="ECO:0007669"/>
    <property type="project" value="TreeGrafter"/>
</dbReference>
<dbReference type="EMBL" id="LRBV02000010">
    <property type="status" value="NOT_ANNOTATED_CDS"/>
    <property type="molecule type" value="Genomic_DNA"/>
</dbReference>
<evidence type="ECO:0000313" key="2">
    <source>
        <dbReference type="Proteomes" id="UP000594261"/>
    </source>
</evidence>
<dbReference type="AlphaFoldDB" id="A0A7N2MSY8"/>
<accession>A0A7N2MSY8</accession>
<keyword evidence="2" id="KW-1185">Reference proteome</keyword>
<dbReference type="Gramene" id="QL10p047355:mrna">
    <property type="protein sequence ID" value="QL10p047355:mrna"/>
    <property type="gene ID" value="QL10p047355"/>
</dbReference>